<evidence type="ECO:0000256" key="5">
    <source>
        <dbReference type="ARBA" id="ARBA00025589"/>
    </source>
</evidence>
<dbReference type="RefSeq" id="WP_023787701.1">
    <property type="nucleotide sequence ID" value="NC_022997.1"/>
</dbReference>
<protein>
    <recommendedName>
        <fullName evidence="3">DNA-directed DNA polymerase</fullName>
        <ecNumber evidence="3">2.7.7.7</ecNumber>
    </recommendedName>
</protein>
<dbReference type="PANTHER" id="PTHR35369:SF2">
    <property type="entry name" value="BLR3025 PROTEIN"/>
    <property type="match status" value="1"/>
</dbReference>
<dbReference type="Proteomes" id="UP000018542">
    <property type="component" value="Chromosome"/>
</dbReference>
<evidence type="ECO:0000259" key="7">
    <source>
        <dbReference type="Pfam" id="PF00817"/>
    </source>
</evidence>
<dbReference type="InterPro" id="IPR050356">
    <property type="entry name" value="SulA_CellDiv_inhibitor"/>
</dbReference>
<dbReference type="KEGG" id="hni:W911_11795"/>
<dbReference type="GO" id="GO:0006281">
    <property type="term" value="P:DNA repair"/>
    <property type="evidence" value="ECO:0007669"/>
    <property type="project" value="InterPro"/>
</dbReference>
<dbReference type="EC" id="2.7.7.7" evidence="3"/>
<dbReference type="SUPFAM" id="SSF56672">
    <property type="entry name" value="DNA/RNA polymerases"/>
    <property type="match status" value="1"/>
</dbReference>
<comment type="catalytic activity">
    <reaction evidence="6">
        <text>DNA(n) + a 2'-deoxyribonucleoside 5'-triphosphate = DNA(n+1) + diphosphate</text>
        <dbReference type="Rhea" id="RHEA:22508"/>
        <dbReference type="Rhea" id="RHEA-COMP:17339"/>
        <dbReference type="Rhea" id="RHEA-COMP:17340"/>
        <dbReference type="ChEBI" id="CHEBI:33019"/>
        <dbReference type="ChEBI" id="CHEBI:61560"/>
        <dbReference type="ChEBI" id="CHEBI:173112"/>
        <dbReference type="EC" id="2.7.7.7"/>
    </reaction>
</comment>
<dbReference type="OrthoDB" id="9788640at2"/>
<dbReference type="GO" id="GO:0003684">
    <property type="term" value="F:damaged DNA binding"/>
    <property type="evidence" value="ECO:0007669"/>
    <property type="project" value="InterPro"/>
</dbReference>
<dbReference type="PATRIC" id="fig|1029756.8.peg.2449"/>
<dbReference type="PANTHER" id="PTHR35369">
    <property type="entry name" value="BLR3025 PROTEIN-RELATED"/>
    <property type="match status" value="1"/>
</dbReference>
<evidence type="ECO:0000256" key="2">
    <source>
        <dbReference type="ARBA" id="ARBA00011245"/>
    </source>
</evidence>
<comment type="function">
    <text evidence="5">Poorly processive, error-prone DNA polymerase involved in untargeted mutagenesis. Copies undamaged DNA at stalled replication forks, which arise in vivo from mismatched or misaligned primer ends. These misaligned primers can be extended by PolIV. Exhibits no 3'-5' exonuclease (proofreading) activity. May be involved in translesional synthesis, in conjunction with the beta clamp from PolIII.</text>
</comment>
<feature type="domain" description="DNA polymerase Y-family little finger" evidence="8">
    <location>
        <begin position="262"/>
        <end position="340"/>
    </location>
</feature>
<dbReference type="STRING" id="1029756.W911_11795"/>
<evidence type="ECO:0000256" key="6">
    <source>
        <dbReference type="ARBA" id="ARBA00049244"/>
    </source>
</evidence>
<evidence type="ECO:0000313" key="10">
    <source>
        <dbReference type="Proteomes" id="UP000018542"/>
    </source>
</evidence>
<keyword evidence="4" id="KW-0227">DNA damage</keyword>
<accession>V5SDI7</accession>
<evidence type="ECO:0000313" key="9">
    <source>
        <dbReference type="EMBL" id="AHB48931.1"/>
    </source>
</evidence>
<comment type="subunit">
    <text evidence="2">Monomer.</text>
</comment>
<evidence type="ECO:0000256" key="1">
    <source>
        <dbReference type="ARBA" id="ARBA00001946"/>
    </source>
</evidence>
<feature type="domain" description="UmuC" evidence="7">
    <location>
        <begin position="41"/>
        <end position="169"/>
    </location>
</feature>
<comment type="cofactor">
    <cofactor evidence="1">
        <name>Mg(2+)</name>
        <dbReference type="ChEBI" id="CHEBI:18420"/>
    </cofactor>
</comment>
<dbReference type="EMBL" id="CP006912">
    <property type="protein sequence ID" value="AHB48931.1"/>
    <property type="molecule type" value="Genomic_DNA"/>
</dbReference>
<dbReference type="CDD" id="cd03468">
    <property type="entry name" value="PolY_like"/>
    <property type="match status" value="1"/>
</dbReference>
<dbReference type="InterPro" id="IPR043502">
    <property type="entry name" value="DNA/RNA_pol_sf"/>
</dbReference>
<dbReference type="InterPro" id="IPR017961">
    <property type="entry name" value="DNA_pol_Y-fam_little_finger"/>
</dbReference>
<dbReference type="HOGENOM" id="CLU_028184_1_1_5"/>
<dbReference type="Pfam" id="PF11799">
    <property type="entry name" value="IMS_C"/>
    <property type="match status" value="1"/>
</dbReference>
<dbReference type="AlphaFoldDB" id="V5SDI7"/>
<proteinExistence type="predicted"/>
<evidence type="ECO:0000256" key="3">
    <source>
        <dbReference type="ARBA" id="ARBA00012417"/>
    </source>
</evidence>
<reference evidence="9 10" key="1">
    <citation type="journal article" date="2014" name="Genome Announc.">
        <title>Complete Genome Sequence of Hyphomicrobium nitrativorans Strain NL23, a Denitrifying Bacterium Isolated from Biofilm of a Methanol-Fed Denitrification System Treating Seawater at the Montreal Biodome.</title>
        <authorList>
            <person name="Martineau C."/>
            <person name="Villeneuve C."/>
            <person name="Mauffrey F."/>
            <person name="Villemur R."/>
        </authorList>
    </citation>
    <scope>NUCLEOTIDE SEQUENCE [LARGE SCALE GENOMIC DNA]</scope>
    <source>
        <strain evidence="9">NL23</strain>
    </source>
</reference>
<keyword evidence="9" id="KW-0808">Transferase</keyword>
<evidence type="ECO:0000259" key="8">
    <source>
        <dbReference type="Pfam" id="PF11799"/>
    </source>
</evidence>
<organism evidence="9 10">
    <name type="scientific">Hyphomicrobium nitrativorans NL23</name>
    <dbReference type="NCBI Taxonomy" id="1029756"/>
    <lineage>
        <taxon>Bacteria</taxon>
        <taxon>Pseudomonadati</taxon>
        <taxon>Pseudomonadota</taxon>
        <taxon>Alphaproteobacteria</taxon>
        <taxon>Hyphomicrobiales</taxon>
        <taxon>Hyphomicrobiaceae</taxon>
        <taxon>Hyphomicrobium</taxon>
    </lineage>
</organism>
<dbReference type="InterPro" id="IPR001126">
    <property type="entry name" value="UmuC"/>
</dbReference>
<evidence type="ECO:0000256" key="4">
    <source>
        <dbReference type="ARBA" id="ARBA00022763"/>
    </source>
</evidence>
<sequence>MPRIVSLWLPQWPVHRRLSAEQRELRATERKHPPRAPVDPTRPFVIAEASETAPRIVAVNPAAADAGLVAGMRLADARARLGSLQVREADPTADTAALERLAHWATRYTPSVALFEAESGTDGLFLDITGAAHLLGGEKNLLADLAKRLAAAALPARLAVAETPGAAWALAHFARTNRPILQAGTEADALAPLPVEALRLDPATAAALRRLGLKRVGTLIGQNRAPFAARFEKEFLLRLDRALGRAPEPLAFLSPPSAYTQGRTLLEPIDSEEAIVAVATRLMGDLVPRLEADGRGARALRLTLYRVDGVAHEVPLGLALPTRSPEHVARLLRLRLERHARSLEAGFGFETLRLSVTVAEAMAPRQRTFARSDETERARRCTRLHDALRQRLGPQSVRHLAPAESHVPERSQISCIAPDETSAWPALETVQPRPPLLLAHPEPASVVALVPDGPPLRIRWRGTLSTVAGAEGPERIAAEWWREGADAPTRDYYLVEDATGRRLWLYREGIPGRETAAACWFVHGLFP</sequence>
<dbReference type="Pfam" id="PF00817">
    <property type="entry name" value="IMS"/>
    <property type="match status" value="1"/>
</dbReference>
<name>V5SDI7_9HYPH</name>
<gene>
    <name evidence="9" type="ORF">W911_11795</name>
</gene>
<keyword evidence="10" id="KW-1185">Reference proteome</keyword>
<dbReference type="GO" id="GO:0016740">
    <property type="term" value="F:transferase activity"/>
    <property type="evidence" value="ECO:0007669"/>
    <property type="project" value="UniProtKB-KW"/>
</dbReference>